<feature type="region of interest" description="Disordered" evidence="2">
    <location>
        <begin position="251"/>
        <end position="272"/>
    </location>
</feature>
<dbReference type="AlphaFoldDB" id="A0A7E4VRE0"/>
<dbReference type="WBParaSite" id="Pan_g2442.t1">
    <property type="protein sequence ID" value="Pan_g2442.t1"/>
    <property type="gene ID" value="Pan_g2442"/>
</dbReference>
<keyword evidence="3" id="KW-0732">Signal</keyword>
<feature type="signal peptide" evidence="3">
    <location>
        <begin position="1"/>
        <end position="23"/>
    </location>
</feature>
<evidence type="ECO:0000313" key="4">
    <source>
        <dbReference type="Proteomes" id="UP000492821"/>
    </source>
</evidence>
<dbReference type="Proteomes" id="UP000492821">
    <property type="component" value="Unassembled WGS sequence"/>
</dbReference>
<keyword evidence="4" id="KW-1185">Reference proteome</keyword>
<sequence>MASAISFVILVAVSCATVSVARTHPIHHRHFTDQVSKDKCLAKCMLPVTDYGEELSILKNTDLAYYFEKHDTICGIINTARLCIEACGIQSNPFAMEHMIGHCTPDAIQRVRHVHKCLKTTESRIHSDCERSCGNHKLVNDAAHNLTVKLSTSETNYTAEEVDPIIAHMGNACTIYTCMARCNVAGVRNYCGAGEAESLQGLIQYILDAHRRDLERHRVLEQFAHQTPPPCSYMYQPQILFFGMGHENKQQSVSNQIHQQDPIQRQTYQKPQNTDDTKLQILLKQLEVLLRQEKLLEKQNEKLDLEVSLLSRKLPAGQETPFRA</sequence>
<feature type="chain" id="PRO_5028823175" evidence="3">
    <location>
        <begin position="24"/>
        <end position="324"/>
    </location>
</feature>
<reference evidence="5" key="2">
    <citation type="submission" date="2020-10" db="UniProtKB">
        <authorList>
            <consortium name="WormBaseParasite"/>
        </authorList>
    </citation>
    <scope>IDENTIFICATION</scope>
</reference>
<organism evidence="4 5">
    <name type="scientific">Panagrellus redivivus</name>
    <name type="common">Microworm</name>
    <dbReference type="NCBI Taxonomy" id="6233"/>
    <lineage>
        <taxon>Eukaryota</taxon>
        <taxon>Metazoa</taxon>
        <taxon>Ecdysozoa</taxon>
        <taxon>Nematoda</taxon>
        <taxon>Chromadorea</taxon>
        <taxon>Rhabditida</taxon>
        <taxon>Tylenchina</taxon>
        <taxon>Panagrolaimomorpha</taxon>
        <taxon>Panagrolaimoidea</taxon>
        <taxon>Panagrolaimidae</taxon>
        <taxon>Panagrellus</taxon>
    </lineage>
</organism>
<evidence type="ECO:0000256" key="1">
    <source>
        <dbReference type="SAM" id="Coils"/>
    </source>
</evidence>
<reference evidence="4" key="1">
    <citation type="journal article" date="2013" name="Genetics">
        <title>The draft genome and transcriptome of Panagrellus redivivus are shaped by the harsh demands of a free-living lifestyle.</title>
        <authorList>
            <person name="Srinivasan J."/>
            <person name="Dillman A.R."/>
            <person name="Macchietto M.G."/>
            <person name="Heikkinen L."/>
            <person name="Lakso M."/>
            <person name="Fracchia K.M."/>
            <person name="Antoshechkin I."/>
            <person name="Mortazavi A."/>
            <person name="Wong G."/>
            <person name="Sternberg P.W."/>
        </authorList>
    </citation>
    <scope>NUCLEOTIDE SEQUENCE [LARGE SCALE GENOMIC DNA]</scope>
    <source>
        <strain evidence="4">MT8872</strain>
    </source>
</reference>
<evidence type="ECO:0000256" key="2">
    <source>
        <dbReference type="SAM" id="MobiDB-lite"/>
    </source>
</evidence>
<proteinExistence type="predicted"/>
<accession>A0A7E4VRE0</accession>
<protein>
    <submittedName>
        <fullName evidence="5">Chondroitin proteoglycan 4 domain-containing protein</fullName>
    </submittedName>
</protein>
<evidence type="ECO:0000313" key="5">
    <source>
        <dbReference type="WBParaSite" id="Pan_g2442.t1"/>
    </source>
</evidence>
<evidence type="ECO:0000256" key="3">
    <source>
        <dbReference type="SAM" id="SignalP"/>
    </source>
</evidence>
<feature type="coiled-coil region" evidence="1">
    <location>
        <begin position="279"/>
        <end position="313"/>
    </location>
</feature>
<name>A0A7E4VRE0_PANRE</name>
<keyword evidence="1" id="KW-0175">Coiled coil</keyword>